<dbReference type="GO" id="GO:0005886">
    <property type="term" value="C:plasma membrane"/>
    <property type="evidence" value="ECO:0007669"/>
    <property type="project" value="TreeGrafter"/>
</dbReference>
<gene>
    <name evidence="5" type="ORF">EOD39_11843</name>
</gene>
<evidence type="ECO:0000256" key="2">
    <source>
        <dbReference type="ARBA" id="ARBA00023157"/>
    </source>
</evidence>
<keyword evidence="6" id="KW-1185">Reference proteome</keyword>
<dbReference type="SUPFAM" id="SSF82895">
    <property type="entry name" value="TSP-1 type 1 repeat"/>
    <property type="match status" value="3"/>
</dbReference>
<proteinExistence type="predicted"/>
<organism evidence="5 6">
    <name type="scientific">Acipenser ruthenus</name>
    <name type="common">Sterlet sturgeon</name>
    <dbReference type="NCBI Taxonomy" id="7906"/>
    <lineage>
        <taxon>Eukaryota</taxon>
        <taxon>Metazoa</taxon>
        <taxon>Chordata</taxon>
        <taxon>Craniata</taxon>
        <taxon>Vertebrata</taxon>
        <taxon>Euteleostomi</taxon>
        <taxon>Actinopterygii</taxon>
        <taxon>Chondrostei</taxon>
        <taxon>Acipenseriformes</taxon>
        <taxon>Acipenseridae</taxon>
        <taxon>Acipenser</taxon>
    </lineage>
</organism>
<dbReference type="PROSITE" id="PS50092">
    <property type="entry name" value="TSP1"/>
    <property type="match status" value="3"/>
</dbReference>
<dbReference type="PANTHER" id="PTHR11311">
    <property type="entry name" value="SPONDIN"/>
    <property type="match status" value="1"/>
</dbReference>
<evidence type="ECO:0000313" key="5">
    <source>
        <dbReference type="EMBL" id="RXM99273.1"/>
    </source>
</evidence>
<comment type="caution">
    <text evidence="5">The sequence shown here is derived from an EMBL/GenBank/DDBJ whole genome shotgun (WGS) entry which is preliminary data.</text>
</comment>
<dbReference type="SMART" id="SM00209">
    <property type="entry name" value="TSP1"/>
    <property type="match status" value="3"/>
</dbReference>
<accession>A0A662YTG5</accession>
<evidence type="ECO:0000259" key="4">
    <source>
        <dbReference type="Pfam" id="PF19028"/>
    </source>
</evidence>
<protein>
    <submittedName>
        <fullName evidence="5">Thrombospondin type-1 domain-containing protein 7B</fullName>
    </submittedName>
</protein>
<dbReference type="AlphaFoldDB" id="A0A662YTG5"/>
<dbReference type="FunFam" id="2.20.100.10:FF:000017">
    <property type="entry name" value="Thrombospondin type 1 domain containing 7A"/>
    <property type="match status" value="1"/>
</dbReference>
<dbReference type="Proteomes" id="UP000289886">
    <property type="component" value="Unassembled WGS sequence"/>
</dbReference>
<keyword evidence="1" id="KW-0732">Signal</keyword>
<dbReference type="Pfam" id="PF00090">
    <property type="entry name" value="TSP_1"/>
    <property type="match status" value="1"/>
</dbReference>
<evidence type="ECO:0000256" key="3">
    <source>
        <dbReference type="ARBA" id="ARBA00023180"/>
    </source>
</evidence>
<dbReference type="GO" id="GO:0030036">
    <property type="term" value="P:actin cytoskeleton organization"/>
    <property type="evidence" value="ECO:0007669"/>
    <property type="project" value="TreeGrafter"/>
</dbReference>
<keyword evidence="2" id="KW-1015">Disulfide bond</keyword>
<reference evidence="5 6" key="1">
    <citation type="submission" date="2019-01" db="EMBL/GenBank/DDBJ databases">
        <title>Draft Genome and Complete Hox-Cluster Characterization of the Sterlet Sturgeon (Acipenser ruthenus).</title>
        <authorList>
            <person name="Wei Q."/>
        </authorList>
    </citation>
    <scope>NUCLEOTIDE SEQUENCE [LARGE SCALE GENOMIC DNA]</scope>
    <source>
        <strain evidence="5">WHYD16114868_AA</strain>
        <tissue evidence="5">Blood</tissue>
    </source>
</reference>
<dbReference type="Gene3D" id="2.20.100.10">
    <property type="entry name" value="Thrombospondin type-1 (TSP1) repeat"/>
    <property type="match status" value="3"/>
</dbReference>
<dbReference type="InterPro" id="IPR000884">
    <property type="entry name" value="TSP1_rpt"/>
</dbReference>
<dbReference type="EMBL" id="SCEB01000424">
    <property type="protein sequence ID" value="RXM99273.1"/>
    <property type="molecule type" value="Genomic_DNA"/>
</dbReference>
<dbReference type="InterPro" id="IPR036383">
    <property type="entry name" value="TSP1_rpt_sf"/>
</dbReference>
<name>A0A662YTG5_ACIRT</name>
<dbReference type="FunFam" id="2.20.100.10:FF:000018">
    <property type="entry name" value="Thrombospondin type 1 domain containing 7A"/>
    <property type="match status" value="1"/>
</dbReference>
<sequence length="239" mass="26995">MELEKKWKLTIHCLVECPVNCQLSQWSPWTECSYSCGLQGQRMRSRSITQQARGEGRPCPAHLAEARQCPVKPCYKWMLGEWSQCQVEGAQCGEGLRVRNLTCVVHNGSLSDPVSAKQVEEEMCEAKLMKAKGQELQQPCSVPCPGDCHLTEWSSWSSCQLTCLEGRSFETTGRQARSRAVVIQAIENQDSCPQQVFQTQTCKEGKCLSYEWRTSPWTDNERCVWCQRSDGVNVTGVPH</sequence>
<feature type="domain" description="Spondin-like TSP1" evidence="4">
    <location>
        <begin position="21"/>
        <end position="74"/>
    </location>
</feature>
<keyword evidence="3" id="KW-0325">Glycoprotein</keyword>
<dbReference type="InterPro" id="IPR051418">
    <property type="entry name" value="Spondin/Thrombospondin_T1"/>
</dbReference>
<feature type="domain" description="Spondin-like TSP1" evidence="4">
    <location>
        <begin position="148"/>
        <end position="207"/>
    </location>
</feature>
<dbReference type="InterPro" id="IPR044004">
    <property type="entry name" value="TSP1_spondin_dom"/>
</dbReference>
<dbReference type="PANTHER" id="PTHR11311:SF7">
    <property type="entry name" value="THROMBOSPONDIN TYPE-1 DOMAIN-CONTAINING PROTEIN 7B"/>
    <property type="match status" value="1"/>
</dbReference>
<evidence type="ECO:0000313" key="6">
    <source>
        <dbReference type="Proteomes" id="UP000289886"/>
    </source>
</evidence>
<evidence type="ECO:0000256" key="1">
    <source>
        <dbReference type="ARBA" id="ARBA00022729"/>
    </source>
</evidence>
<dbReference type="Pfam" id="PF19028">
    <property type="entry name" value="TSP1_spondin"/>
    <property type="match status" value="2"/>
</dbReference>